<keyword evidence="2" id="KW-1185">Reference proteome</keyword>
<evidence type="ECO:0000313" key="1">
    <source>
        <dbReference type="EMBL" id="CAG8560504.1"/>
    </source>
</evidence>
<protein>
    <submittedName>
        <fullName evidence="1">18732_t:CDS:1</fullName>
    </submittedName>
</protein>
<gene>
    <name evidence="1" type="ORF">RPERSI_LOCUS4341</name>
</gene>
<comment type="caution">
    <text evidence="1">The sequence shown here is derived from an EMBL/GenBank/DDBJ whole genome shotgun (WGS) entry which is preliminary data.</text>
</comment>
<proteinExistence type="predicted"/>
<name>A0ACA9LZ64_9GLOM</name>
<accession>A0ACA9LZ64</accession>
<dbReference type="Proteomes" id="UP000789920">
    <property type="component" value="Unassembled WGS sequence"/>
</dbReference>
<organism evidence="1 2">
    <name type="scientific">Racocetra persica</name>
    <dbReference type="NCBI Taxonomy" id="160502"/>
    <lineage>
        <taxon>Eukaryota</taxon>
        <taxon>Fungi</taxon>
        <taxon>Fungi incertae sedis</taxon>
        <taxon>Mucoromycota</taxon>
        <taxon>Glomeromycotina</taxon>
        <taxon>Glomeromycetes</taxon>
        <taxon>Diversisporales</taxon>
        <taxon>Gigasporaceae</taxon>
        <taxon>Racocetra</taxon>
    </lineage>
</organism>
<feature type="non-terminal residue" evidence="1">
    <location>
        <position position="1"/>
    </location>
</feature>
<sequence>GEIVLAENSRLQTKIYELQQRIIALNADRDELIQENICLKSKNEELVTERNQFETDNIQIHIANENLTRLNDMLKIVLRDCEDEKDHYKATNLKEFEEFISNYIFSLFNNIGILF</sequence>
<dbReference type="EMBL" id="CAJVQC010005922">
    <property type="protein sequence ID" value="CAG8560504.1"/>
    <property type="molecule type" value="Genomic_DNA"/>
</dbReference>
<reference evidence="1" key="1">
    <citation type="submission" date="2021-06" db="EMBL/GenBank/DDBJ databases">
        <authorList>
            <person name="Kallberg Y."/>
            <person name="Tangrot J."/>
            <person name="Rosling A."/>
        </authorList>
    </citation>
    <scope>NUCLEOTIDE SEQUENCE</scope>
    <source>
        <strain evidence="1">MA461A</strain>
    </source>
</reference>
<evidence type="ECO:0000313" key="2">
    <source>
        <dbReference type="Proteomes" id="UP000789920"/>
    </source>
</evidence>